<gene>
    <name evidence="4" type="ORF">DW084_13330</name>
</gene>
<dbReference type="EMBL" id="QRMZ01000018">
    <property type="protein sequence ID" value="RHK05556.1"/>
    <property type="molecule type" value="Genomic_DNA"/>
</dbReference>
<evidence type="ECO:0000259" key="2">
    <source>
        <dbReference type="Pfam" id="PF13731"/>
    </source>
</evidence>
<dbReference type="Pfam" id="PF13731">
    <property type="entry name" value="WxL"/>
    <property type="match status" value="1"/>
</dbReference>
<evidence type="ECO:0000259" key="3">
    <source>
        <dbReference type="Pfam" id="PF20609"/>
    </source>
</evidence>
<keyword evidence="1" id="KW-1133">Transmembrane helix</keyword>
<evidence type="ECO:0000256" key="1">
    <source>
        <dbReference type="SAM" id="Phobius"/>
    </source>
</evidence>
<evidence type="ECO:0000313" key="4">
    <source>
        <dbReference type="EMBL" id="RHK05556.1"/>
    </source>
</evidence>
<sequence>MESRRREKRFYKWTIAQLIFLLTSISFVNLYLLTTTKEAEAAVNVLDVEILSNLTSANTSGTSASAPWPGSVTNRPVTFSIKGNGGLNASVNVNGEDKFALLAIPAELRTSISANGSAAIKTSTTVNIANVPLLNAILTALDSLTSSLNLNLGIVQIDLTAVNQQISLLKTVGNLGNVEMTSPLQFTTQREALYANMSSNLGVVLGTNVPQILRNLSTAIQNTQIRVIGIDIGGVVRALLQGLLNTLLSTVTSALNNLATVQEQMADAAVLGATDVQIPALLSGPGQLSANWTANFSASVLKAKPTDINLLNFSALNISSRQTMIYFMVEALTMDRTNLPTQLNFGRHAIQTKKSETWRATANGDQSAAATTGILRINDTRNRQKKWQVKVRQSTNWVNGTRTLPAAELRVQLGTVNSTFTDGRVVLPDNATIALQQNVEKNVVTLENAASTGGLTVNFSQFNLFVPEKTPKFQGQYRATVVWTVSDTP</sequence>
<dbReference type="AlphaFoldDB" id="A0A415EQD2"/>
<keyword evidence="1" id="KW-0472">Membrane</keyword>
<accession>A0A415EQD2</accession>
<proteinExistence type="predicted"/>
<feature type="transmembrane region" description="Helical" evidence="1">
    <location>
        <begin position="12"/>
        <end position="33"/>
    </location>
</feature>
<protein>
    <submittedName>
        <fullName evidence="4">Uncharacterized protein</fullName>
    </submittedName>
</protein>
<name>A0A415EQD2_ENTCA</name>
<dbReference type="InterPro" id="IPR046762">
    <property type="entry name" value="pAdhesive_17"/>
</dbReference>
<dbReference type="Pfam" id="PF20609">
    <property type="entry name" value="pAdhesive_17"/>
    <property type="match status" value="1"/>
</dbReference>
<organism evidence="4 5">
    <name type="scientific">Enterococcus casseliflavus</name>
    <name type="common">Enterococcus flavescens</name>
    <dbReference type="NCBI Taxonomy" id="37734"/>
    <lineage>
        <taxon>Bacteria</taxon>
        <taxon>Bacillati</taxon>
        <taxon>Bacillota</taxon>
        <taxon>Bacilli</taxon>
        <taxon>Lactobacillales</taxon>
        <taxon>Enterococcaceae</taxon>
        <taxon>Enterococcus</taxon>
    </lineage>
</organism>
<evidence type="ECO:0000313" key="5">
    <source>
        <dbReference type="Proteomes" id="UP000286288"/>
    </source>
</evidence>
<feature type="domain" description="Putative adhesive" evidence="3">
    <location>
        <begin position="44"/>
        <end position="327"/>
    </location>
</feature>
<dbReference type="Proteomes" id="UP000286288">
    <property type="component" value="Unassembled WGS sequence"/>
</dbReference>
<dbReference type="InterPro" id="IPR027994">
    <property type="entry name" value="WxL_dom"/>
</dbReference>
<reference evidence="4 5" key="1">
    <citation type="submission" date="2018-08" db="EMBL/GenBank/DDBJ databases">
        <title>A genome reference for cultivated species of the human gut microbiota.</title>
        <authorList>
            <person name="Zou Y."/>
            <person name="Xue W."/>
            <person name="Luo G."/>
        </authorList>
    </citation>
    <scope>NUCLEOTIDE SEQUENCE [LARGE SCALE GENOMIC DNA]</scope>
    <source>
        <strain evidence="4 5">AF48-16</strain>
    </source>
</reference>
<comment type="caution">
    <text evidence="4">The sequence shown here is derived from an EMBL/GenBank/DDBJ whole genome shotgun (WGS) entry which is preliminary data.</text>
</comment>
<keyword evidence="1" id="KW-0812">Transmembrane</keyword>
<feature type="domain" description="WxL" evidence="2">
    <location>
        <begin position="342"/>
        <end position="489"/>
    </location>
</feature>